<dbReference type="InterPro" id="IPR027417">
    <property type="entry name" value="P-loop_NTPase"/>
</dbReference>
<dbReference type="EMBL" id="JX684094">
    <property type="protein sequence ID" value="AGF93502.1"/>
    <property type="molecule type" value="Genomic_DNA"/>
</dbReference>
<dbReference type="SUPFAM" id="SSF52540">
    <property type="entry name" value="P-loop containing nucleoside triphosphate hydrolases"/>
    <property type="match status" value="1"/>
</dbReference>
<proteinExistence type="predicted"/>
<organism evidence="1">
    <name type="scientific">uncultured organism</name>
    <dbReference type="NCBI Taxonomy" id="155900"/>
    <lineage>
        <taxon>unclassified sequences</taxon>
        <taxon>environmental samples</taxon>
    </lineage>
</organism>
<name>M1Q2M6_9ZZZZ</name>
<protein>
    <submittedName>
        <fullName evidence="1">ATPase</fullName>
    </submittedName>
</protein>
<sequence length="358" mass="40779">MMDKKVLNFFPGGNTGAGFYSFYDYLPYRAEDIFIIKGGPGTGKSTFMKRIGERALKEGFRIEKHWCSSDNNSLDGVVIPDLKTAIFDGTAPHMTDPRYPGAVEEIINLGQYWDTSYLRSHRDEIRKITTAISRNFENTYFYLRLAAETEKSIEKFYLEGFKSENAEKLIENIREDITPATCQKNGGVRHLFGSAITPEGKVNYYQNITAEMKKRYLLQGKSRTVKSKILKRIADISLAKGHDILFLHYALNPSLLAGIIISSMKIALLSDALGLLSSKKSTDILINTSDCLRPAIVNNNSREIETQKDLFRDLFDKAQQNLKKAKENHDWLEEFYVVAMDFEGVGKLREKYEKNLFA</sequence>
<accession>M1Q2M6</accession>
<gene>
    <name evidence="1" type="ORF">FLSS-28_0020</name>
</gene>
<dbReference type="AlphaFoldDB" id="M1Q2M6"/>
<reference evidence="1" key="1">
    <citation type="journal article" date="2013" name="Syst. Appl. Microbiol.">
        <title>New insights into the archaeal diversity of a hypersaline microbial mat obtained by a metagenomic approach.</title>
        <authorList>
            <person name="Lopez-Lopez A."/>
            <person name="Richter M."/>
            <person name="Pena A."/>
            <person name="Tamames J."/>
            <person name="Rossello-Mora R."/>
        </authorList>
    </citation>
    <scope>NUCLEOTIDE SEQUENCE</scope>
</reference>
<evidence type="ECO:0000313" key="1">
    <source>
        <dbReference type="EMBL" id="AGF93502.1"/>
    </source>
</evidence>